<evidence type="ECO:0000256" key="1">
    <source>
        <dbReference type="ARBA" id="ARBA00001913"/>
    </source>
</evidence>
<dbReference type="RefSeq" id="WP_386781452.1">
    <property type="nucleotide sequence ID" value="NZ_JBHTIC010000005.1"/>
</dbReference>
<dbReference type="SUPFAM" id="SSF74650">
    <property type="entry name" value="Galactose mutarotase-like"/>
    <property type="match status" value="1"/>
</dbReference>
<evidence type="ECO:0000256" key="3">
    <source>
        <dbReference type="ARBA" id="ARBA00022837"/>
    </source>
</evidence>
<comment type="subunit">
    <text evidence="2">Monomer.</text>
</comment>
<evidence type="ECO:0000256" key="2">
    <source>
        <dbReference type="ARBA" id="ARBA00011245"/>
    </source>
</evidence>
<dbReference type="EMBL" id="JBHTIC010000005">
    <property type="protein sequence ID" value="MFD0761055.1"/>
    <property type="molecule type" value="Genomic_DNA"/>
</dbReference>
<dbReference type="Gene3D" id="2.70.98.10">
    <property type="match status" value="1"/>
</dbReference>
<evidence type="ECO:0000313" key="4">
    <source>
        <dbReference type="EMBL" id="MFD0761055.1"/>
    </source>
</evidence>
<gene>
    <name evidence="4" type="ORF">ACFQZW_03085</name>
</gene>
<reference evidence="5" key="1">
    <citation type="journal article" date="2019" name="Int. J. Syst. Evol. Microbiol.">
        <title>The Global Catalogue of Microorganisms (GCM) 10K type strain sequencing project: providing services to taxonomists for standard genome sequencing and annotation.</title>
        <authorList>
            <consortium name="The Broad Institute Genomics Platform"/>
            <consortium name="The Broad Institute Genome Sequencing Center for Infectious Disease"/>
            <person name="Wu L."/>
            <person name="Ma J."/>
        </authorList>
    </citation>
    <scope>NUCLEOTIDE SEQUENCE [LARGE SCALE GENOMIC DNA]</scope>
    <source>
        <strain evidence="5">CCUG 60022</strain>
    </source>
</reference>
<dbReference type="InterPro" id="IPR008183">
    <property type="entry name" value="Aldose_1/G6P_1-epimerase"/>
</dbReference>
<dbReference type="Proteomes" id="UP001597032">
    <property type="component" value="Unassembled WGS sequence"/>
</dbReference>
<accession>A0ABW2Z3R8</accession>
<dbReference type="CDD" id="cd01081">
    <property type="entry name" value="Aldose_epim"/>
    <property type="match status" value="1"/>
</dbReference>
<dbReference type="PANTHER" id="PTHR10091:SF0">
    <property type="entry name" value="GALACTOSE MUTAROTASE"/>
    <property type="match status" value="1"/>
</dbReference>
<proteinExistence type="predicted"/>
<sequence length="308" mass="35448">MYQIINIKHKNPLLNQLIITNTALKFKAIIYPNLGASLQKLSSNEIDLIDGISNSEKGLNDYKSTYKSSILFPFPNRIHNGIYEFKGKKHKLNINETSLNNSLHGCIYNTHFTLKNDNVSNDKASVTLHYSNKGTTLGFPFSYNFEINYIFTRHKMSLNFAVLNSGNEAFPFGIGWHPYFKTNNITESVLDFNATHQYLFNEQMIPSSKTLLKHRTPLKIGATFLDDCFITNKPATNFKTLEYDFDLEFSSKEKESYLQVYTPPHRKSIAIEPMTCAPNSFNNKDGLLTLQPNEKFDWEIELSYQSKY</sequence>
<evidence type="ECO:0000313" key="5">
    <source>
        <dbReference type="Proteomes" id="UP001597032"/>
    </source>
</evidence>
<protein>
    <submittedName>
        <fullName evidence="4">Aldose 1-epimerase</fullName>
    </submittedName>
</protein>
<comment type="cofactor">
    <cofactor evidence="1">
        <name>Ca(2+)</name>
        <dbReference type="ChEBI" id="CHEBI:29108"/>
    </cofactor>
</comment>
<keyword evidence="5" id="KW-1185">Reference proteome</keyword>
<dbReference type="InterPro" id="IPR014718">
    <property type="entry name" value="GH-type_carb-bd"/>
</dbReference>
<dbReference type="InterPro" id="IPR011013">
    <property type="entry name" value="Gal_mutarotase_sf_dom"/>
</dbReference>
<name>A0ABW2Z3R8_9FLAO</name>
<dbReference type="Pfam" id="PF01263">
    <property type="entry name" value="Aldose_epim"/>
    <property type="match status" value="1"/>
</dbReference>
<dbReference type="PANTHER" id="PTHR10091">
    <property type="entry name" value="ALDOSE-1-EPIMERASE"/>
    <property type="match status" value="1"/>
</dbReference>
<keyword evidence="3" id="KW-0106">Calcium</keyword>
<comment type="caution">
    <text evidence="4">The sequence shown here is derived from an EMBL/GenBank/DDBJ whole genome shotgun (WGS) entry which is preliminary data.</text>
</comment>
<organism evidence="4 5">
    <name type="scientific">Lutibacter aestuarii</name>
    <dbReference type="NCBI Taxonomy" id="861111"/>
    <lineage>
        <taxon>Bacteria</taxon>
        <taxon>Pseudomonadati</taxon>
        <taxon>Bacteroidota</taxon>
        <taxon>Flavobacteriia</taxon>
        <taxon>Flavobacteriales</taxon>
        <taxon>Flavobacteriaceae</taxon>
        <taxon>Lutibacter</taxon>
    </lineage>
</organism>